<dbReference type="GO" id="GO:0008324">
    <property type="term" value="F:monoatomic cation transmembrane transporter activity"/>
    <property type="evidence" value="ECO:0007669"/>
    <property type="project" value="InterPro"/>
</dbReference>
<dbReference type="AlphaFoldDB" id="A0A914RR78"/>
<name>A0A914RR78_PAREQ</name>
<keyword evidence="2" id="KW-0472">Membrane</keyword>
<dbReference type="GO" id="GO:0006882">
    <property type="term" value="P:intracellular zinc ion homeostasis"/>
    <property type="evidence" value="ECO:0007669"/>
    <property type="project" value="TreeGrafter"/>
</dbReference>
<organism evidence="3 4">
    <name type="scientific">Parascaris equorum</name>
    <name type="common">Equine roundworm</name>
    <dbReference type="NCBI Taxonomy" id="6256"/>
    <lineage>
        <taxon>Eukaryota</taxon>
        <taxon>Metazoa</taxon>
        <taxon>Ecdysozoa</taxon>
        <taxon>Nematoda</taxon>
        <taxon>Chromadorea</taxon>
        <taxon>Rhabditida</taxon>
        <taxon>Spirurina</taxon>
        <taxon>Ascaridomorpha</taxon>
        <taxon>Ascaridoidea</taxon>
        <taxon>Ascarididae</taxon>
        <taxon>Parascaris</taxon>
    </lineage>
</organism>
<evidence type="ECO:0000256" key="1">
    <source>
        <dbReference type="ARBA" id="ARBA00022448"/>
    </source>
</evidence>
<keyword evidence="2" id="KW-1133">Transmembrane helix</keyword>
<keyword evidence="2" id="KW-0812">Transmembrane</keyword>
<dbReference type="Proteomes" id="UP000887564">
    <property type="component" value="Unplaced"/>
</dbReference>
<protein>
    <submittedName>
        <fullName evidence="4">Uncharacterized protein</fullName>
    </submittedName>
</protein>
<dbReference type="PANTHER" id="PTHR13414:SF9">
    <property type="entry name" value="PROTON-COUPLED ZINC ANTIPORTER SLC30A9, MITOCHONDRIAL"/>
    <property type="match status" value="1"/>
</dbReference>
<dbReference type="PANTHER" id="PTHR13414">
    <property type="entry name" value="HUEL-CATION TRANSPORTER"/>
    <property type="match status" value="1"/>
</dbReference>
<dbReference type="GO" id="GO:0005783">
    <property type="term" value="C:endoplasmic reticulum"/>
    <property type="evidence" value="ECO:0007669"/>
    <property type="project" value="TreeGrafter"/>
</dbReference>
<accession>A0A914RR78</accession>
<keyword evidence="1" id="KW-0813">Transport</keyword>
<dbReference type="WBParaSite" id="PEQ_0000444401-mRNA-1">
    <property type="protein sequence ID" value="PEQ_0000444401-mRNA-1"/>
    <property type="gene ID" value="PEQ_0000444401"/>
</dbReference>
<reference evidence="4" key="1">
    <citation type="submission" date="2022-11" db="UniProtKB">
        <authorList>
            <consortium name="WormBaseParasite"/>
        </authorList>
    </citation>
    <scope>IDENTIFICATION</scope>
</reference>
<proteinExistence type="predicted"/>
<sequence>MGGDCNADLHSKSRSEDELYYEEGVRTTADPSLNVVLLEDSAAVIGVAIALSAVSLSCLLGTVASFIIRTNAAHLVGRSLPKRITDDIVCRLENDPMIR</sequence>
<dbReference type="InterPro" id="IPR040177">
    <property type="entry name" value="SLC30A9"/>
</dbReference>
<evidence type="ECO:0000256" key="2">
    <source>
        <dbReference type="SAM" id="Phobius"/>
    </source>
</evidence>
<keyword evidence="3" id="KW-1185">Reference proteome</keyword>
<evidence type="ECO:0000313" key="4">
    <source>
        <dbReference type="WBParaSite" id="PEQ_0000444401-mRNA-1"/>
    </source>
</evidence>
<evidence type="ECO:0000313" key="3">
    <source>
        <dbReference type="Proteomes" id="UP000887564"/>
    </source>
</evidence>
<feature type="transmembrane region" description="Helical" evidence="2">
    <location>
        <begin position="42"/>
        <end position="68"/>
    </location>
</feature>
<dbReference type="GO" id="GO:0006829">
    <property type="term" value="P:zinc ion transport"/>
    <property type="evidence" value="ECO:0007669"/>
    <property type="project" value="InterPro"/>
</dbReference>